<dbReference type="Proteomes" id="UP001206925">
    <property type="component" value="Unassembled WGS sequence"/>
</dbReference>
<dbReference type="EMBL" id="JAMZMK010007735">
    <property type="protein sequence ID" value="KAI7743397.1"/>
    <property type="molecule type" value="Genomic_DNA"/>
</dbReference>
<feature type="non-terminal residue" evidence="2">
    <location>
        <position position="1"/>
    </location>
</feature>
<accession>A0AAD5GI29</accession>
<keyword evidence="3" id="KW-1185">Reference proteome</keyword>
<feature type="region of interest" description="Disordered" evidence="1">
    <location>
        <begin position="62"/>
        <end position="85"/>
    </location>
</feature>
<gene>
    <name evidence="2" type="ORF">M8C21_011134</name>
</gene>
<evidence type="ECO:0000313" key="3">
    <source>
        <dbReference type="Proteomes" id="UP001206925"/>
    </source>
</evidence>
<proteinExistence type="predicted"/>
<evidence type="ECO:0000313" key="2">
    <source>
        <dbReference type="EMBL" id="KAI7743397.1"/>
    </source>
</evidence>
<reference evidence="2" key="1">
    <citation type="submission" date="2022-06" db="EMBL/GenBank/DDBJ databases">
        <title>Uncovering the hologenomic basis of an extraordinary plant invasion.</title>
        <authorList>
            <person name="Bieker V.C."/>
            <person name="Martin M.D."/>
            <person name="Gilbert T."/>
            <person name="Hodgins K."/>
            <person name="Battlay P."/>
            <person name="Petersen B."/>
            <person name="Wilson J."/>
        </authorList>
    </citation>
    <scope>NUCLEOTIDE SEQUENCE</scope>
    <source>
        <strain evidence="2">AA19_3_7</strain>
        <tissue evidence="2">Leaf</tissue>
    </source>
</reference>
<name>A0AAD5GI29_AMBAR</name>
<organism evidence="2 3">
    <name type="scientific">Ambrosia artemisiifolia</name>
    <name type="common">Common ragweed</name>
    <dbReference type="NCBI Taxonomy" id="4212"/>
    <lineage>
        <taxon>Eukaryota</taxon>
        <taxon>Viridiplantae</taxon>
        <taxon>Streptophyta</taxon>
        <taxon>Embryophyta</taxon>
        <taxon>Tracheophyta</taxon>
        <taxon>Spermatophyta</taxon>
        <taxon>Magnoliopsida</taxon>
        <taxon>eudicotyledons</taxon>
        <taxon>Gunneridae</taxon>
        <taxon>Pentapetalae</taxon>
        <taxon>asterids</taxon>
        <taxon>campanulids</taxon>
        <taxon>Asterales</taxon>
        <taxon>Asteraceae</taxon>
        <taxon>Asteroideae</taxon>
        <taxon>Heliantheae alliance</taxon>
        <taxon>Heliantheae</taxon>
        <taxon>Ambrosia</taxon>
    </lineage>
</organism>
<feature type="non-terminal residue" evidence="2">
    <location>
        <position position="122"/>
    </location>
</feature>
<evidence type="ECO:0000256" key="1">
    <source>
        <dbReference type="SAM" id="MobiDB-lite"/>
    </source>
</evidence>
<comment type="caution">
    <text evidence="2">The sequence shown here is derived from an EMBL/GenBank/DDBJ whole genome shotgun (WGS) entry which is preliminary data.</text>
</comment>
<sequence>WAGIYSCWGGCLNQCVLLGDKKPEERVPCYWNCVAKCFPQQAKFTPTRIGLTKIPLGSTSMTRSLPASEIPGSSVPSDPSRVVRPNTDLKTCLNVKKIRKQEMKDEKDIEEVKNQTWVKKSV</sequence>
<dbReference type="AlphaFoldDB" id="A0AAD5GI29"/>
<feature type="compositionally biased region" description="Low complexity" evidence="1">
    <location>
        <begin position="71"/>
        <end position="85"/>
    </location>
</feature>
<protein>
    <submittedName>
        <fullName evidence="2">Uncharacterized protein</fullName>
    </submittedName>
</protein>